<dbReference type="SUPFAM" id="SSF46689">
    <property type="entry name" value="Homeodomain-like"/>
    <property type="match status" value="1"/>
</dbReference>
<dbReference type="InterPro" id="IPR018060">
    <property type="entry name" value="HTH_AraC"/>
</dbReference>
<keyword evidence="3" id="KW-0804">Transcription</keyword>
<dbReference type="PRINTS" id="PR00032">
    <property type="entry name" value="HTHARAC"/>
</dbReference>
<reference evidence="5 6" key="1">
    <citation type="submission" date="2024-09" db="EMBL/GenBank/DDBJ databases">
        <title>The Natural Products Discovery Center: Release of the First 8490 Sequenced Strains for Exploring Actinobacteria Biosynthetic Diversity.</title>
        <authorList>
            <person name="Kalkreuter E."/>
            <person name="Kautsar S.A."/>
            <person name="Yang D."/>
            <person name="Bader C.D."/>
            <person name="Teijaro C.N."/>
            <person name="Fluegel L."/>
            <person name="Davis C.M."/>
            <person name="Simpson J.R."/>
            <person name="Lauterbach L."/>
            <person name="Steele A.D."/>
            <person name="Gui C."/>
            <person name="Meng S."/>
            <person name="Li G."/>
            <person name="Viehrig K."/>
            <person name="Ye F."/>
            <person name="Su P."/>
            <person name="Kiefer A.F."/>
            <person name="Nichols A."/>
            <person name="Cepeda A.J."/>
            <person name="Yan W."/>
            <person name="Fan B."/>
            <person name="Jiang Y."/>
            <person name="Adhikari A."/>
            <person name="Zheng C.-J."/>
            <person name="Schuster L."/>
            <person name="Cowan T.M."/>
            <person name="Smanski M.J."/>
            <person name="Chevrette M.G."/>
            <person name="De Carvalho L.P.S."/>
            <person name="Shen B."/>
        </authorList>
    </citation>
    <scope>NUCLEOTIDE SEQUENCE [LARGE SCALE GENOMIC DNA]</scope>
    <source>
        <strain evidence="5 6">NPDC056472</strain>
    </source>
</reference>
<evidence type="ECO:0000313" key="5">
    <source>
        <dbReference type="EMBL" id="MFE5983844.1"/>
    </source>
</evidence>
<dbReference type="PROSITE" id="PS01124">
    <property type="entry name" value="HTH_ARAC_FAMILY_2"/>
    <property type="match status" value="1"/>
</dbReference>
<evidence type="ECO:0000256" key="1">
    <source>
        <dbReference type="ARBA" id="ARBA00023015"/>
    </source>
</evidence>
<organism evidence="5 6">
    <name type="scientific">Streptomyces wedmorensis</name>
    <dbReference type="NCBI Taxonomy" id="43759"/>
    <lineage>
        <taxon>Bacteria</taxon>
        <taxon>Bacillati</taxon>
        <taxon>Actinomycetota</taxon>
        <taxon>Actinomycetes</taxon>
        <taxon>Kitasatosporales</taxon>
        <taxon>Streptomycetaceae</taxon>
        <taxon>Streptomyces</taxon>
    </lineage>
</organism>
<sequence length="323" mass="35601">MWVQRFSTEEVPERERFGFWHDAMATALIPTVMGSEHADAFRAEARVVDLGAAQVTTLRYPPLVTRRTPRLIRRADPGYYQVSLTLSGEMAISQAGRDTAFRAGDLMVYDSSLPFVGVTRHATGRLDHIVAQFPKELLPLPAREAERVVALRMDGGSGFGRLLAGFLTTLAADPGAFRPEDGPRLTTVLMDLLAGAAAARLDAEAAPAPESRRRALFLRTQDFVRGRLADPDLVPGTVAAAHHISVRYLHRLYQDEGLTVGTWIRDLRLAGAARDLADPALRRTPVHDIAVRWGFRHPAAFSRAFRAAHGRSPSEHRECAQSQ</sequence>
<dbReference type="Proteomes" id="UP001600424">
    <property type="component" value="Unassembled WGS sequence"/>
</dbReference>
<dbReference type="PANTHER" id="PTHR46796:SF6">
    <property type="entry name" value="ARAC SUBFAMILY"/>
    <property type="match status" value="1"/>
</dbReference>
<feature type="domain" description="HTH araC/xylS-type" evidence="4">
    <location>
        <begin position="218"/>
        <end position="319"/>
    </location>
</feature>
<dbReference type="InterPro" id="IPR009057">
    <property type="entry name" value="Homeodomain-like_sf"/>
</dbReference>
<evidence type="ECO:0000259" key="4">
    <source>
        <dbReference type="PROSITE" id="PS01124"/>
    </source>
</evidence>
<dbReference type="InterPro" id="IPR018062">
    <property type="entry name" value="HTH_AraC-typ_CS"/>
</dbReference>
<proteinExistence type="predicted"/>
<dbReference type="InterPro" id="IPR035418">
    <property type="entry name" value="AraC-bd_2"/>
</dbReference>
<evidence type="ECO:0000313" key="6">
    <source>
        <dbReference type="Proteomes" id="UP001600424"/>
    </source>
</evidence>
<dbReference type="SMART" id="SM00342">
    <property type="entry name" value="HTH_ARAC"/>
    <property type="match status" value="1"/>
</dbReference>
<dbReference type="RefSeq" id="WP_386253724.1">
    <property type="nucleotide sequence ID" value="NZ_JBHTRV010000027.1"/>
</dbReference>
<comment type="caution">
    <text evidence="5">The sequence shown here is derived from an EMBL/GenBank/DDBJ whole genome shotgun (WGS) entry which is preliminary data.</text>
</comment>
<accession>A0ABW6J4V0</accession>
<dbReference type="PANTHER" id="PTHR46796">
    <property type="entry name" value="HTH-TYPE TRANSCRIPTIONAL ACTIVATOR RHAS-RELATED"/>
    <property type="match status" value="1"/>
</dbReference>
<keyword evidence="1" id="KW-0805">Transcription regulation</keyword>
<evidence type="ECO:0000256" key="3">
    <source>
        <dbReference type="ARBA" id="ARBA00023163"/>
    </source>
</evidence>
<dbReference type="InterPro" id="IPR020449">
    <property type="entry name" value="Tscrpt_reg_AraC-type_HTH"/>
</dbReference>
<dbReference type="EMBL" id="JBHTRV010000027">
    <property type="protein sequence ID" value="MFE5983844.1"/>
    <property type="molecule type" value="Genomic_DNA"/>
</dbReference>
<dbReference type="Pfam" id="PF14525">
    <property type="entry name" value="AraC_binding_2"/>
    <property type="match status" value="1"/>
</dbReference>
<dbReference type="PROSITE" id="PS00041">
    <property type="entry name" value="HTH_ARAC_FAMILY_1"/>
    <property type="match status" value="1"/>
</dbReference>
<gene>
    <name evidence="5" type="ORF">ACFQ63_29650</name>
</gene>
<protein>
    <submittedName>
        <fullName evidence="5">Helix-turn-helix domain-containing protein</fullName>
    </submittedName>
</protein>
<evidence type="ECO:0000256" key="2">
    <source>
        <dbReference type="ARBA" id="ARBA00023125"/>
    </source>
</evidence>
<dbReference type="InterPro" id="IPR050204">
    <property type="entry name" value="AraC_XylS_family_regulators"/>
</dbReference>
<name>A0ABW6J4V0_STRWE</name>
<dbReference type="Gene3D" id="1.10.10.60">
    <property type="entry name" value="Homeodomain-like"/>
    <property type="match status" value="1"/>
</dbReference>
<dbReference type="Pfam" id="PF12833">
    <property type="entry name" value="HTH_18"/>
    <property type="match status" value="1"/>
</dbReference>
<keyword evidence="2" id="KW-0238">DNA-binding</keyword>
<keyword evidence="6" id="KW-1185">Reference proteome</keyword>